<dbReference type="AlphaFoldDB" id="A0A016SBN2"/>
<protein>
    <submittedName>
        <fullName evidence="2">Uncharacterized protein</fullName>
    </submittedName>
</protein>
<keyword evidence="1" id="KW-0472">Membrane</keyword>
<keyword evidence="1" id="KW-0812">Transmembrane</keyword>
<evidence type="ECO:0000313" key="2">
    <source>
        <dbReference type="EMBL" id="EYB87811.1"/>
    </source>
</evidence>
<proteinExistence type="predicted"/>
<keyword evidence="1" id="KW-1133">Transmembrane helix</keyword>
<dbReference type="Proteomes" id="UP000024635">
    <property type="component" value="Unassembled WGS sequence"/>
</dbReference>
<dbReference type="OrthoDB" id="10041630at2759"/>
<keyword evidence="3" id="KW-1185">Reference proteome</keyword>
<name>A0A016SBN2_9BILA</name>
<organism evidence="2 3">
    <name type="scientific">Ancylostoma ceylanicum</name>
    <dbReference type="NCBI Taxonomy" id="53326"/>
    <lineage>
        <taxon>Eukaryota</taxon>
        <taxon>Metazoa</taxon>
        <taxon>Ecdysozoa</taxon>
        <taxon>Nematoda</taxon>
        <taxon>Chromadorea</taxon>
        <taxon>Rhabditida</taxon>
        <taxon>Rhabditina</taxon>
        <taxon>Rhabditomorpha</taxon>
        <taxon>Strongyloidea</taxon>
        <taxon>Ancylostomatidae</taxon>
        <taxon>Ancylostomatinae</taxon>
        <taxon>Ancylostoma</taxon>
    </lineage>
</organism>
<reference evidence="3" key="1">
    <citation type="journal article" date="2015" name="Nat. Genet.">
        <title>The genome and transcriptome of the zoonotic hookworm Ancylostoma ceylanicum identify infection-specific gene families.</title>
        <authorList>
            <person name="Schwarz E.M."/>
            <person name="Hu Y."/>
            <person name="Antoshechkin I."/>
            <person name="Miller M.M."/>
            <person name="Sternberg P.W."/>
            <person name="Aroian R.V."/>
        </authorList>
    </citation>
    <scope>NUCLEOTIDE SEQUENCE</scope>
    <source>
        <strain evidence="3">HY135</strain>
    </source>
</reference>
<evidence type="ECO:0000256" key="1">
    <source>
        <dbReference type="SAM" id="Phobius"/>
    </source>
</evidence>
<gene>
    <name evidence="2" type="primary">Acey_s0257.g416</name>
    <name evidence="2" type="ORF">Y032_0257g416</name>
</gene>
<evidence type="ECO:0000313" key="3">
    <source>
        <dbReference type="Proteomes" id="UP000024635"/>
    </source>
</evidence>
<dbReference type="EMBL" id="JARK01001593">
    <property type="protein sequence ID" value="EYB87811.1"/>
    <property type="molecule type" value="Genomic_DNA"/>
</dbReference>
<feature type="transmembrane region" description="Helical" evidence="1">
    <location>
        <begin position="21"/>
        <end position="43"/>
    </location>
</feature>
<sequence>MYVYISDGASVHFRIFTKFDLIIFFLICASILNLLPIVIFKVYSVEGVPSCNEFGRSYRCFTVFCFVERSSLCTDVCSFLRVVHNFIYAISGEEGRNMH</sequence>
<comment type="caution">
    <text evidence="2">The sequence shown here is derived from an EMBL/GenBank/DDBJ whole genome shotgun (WGS) entry which is preliminary data.</text>
</comment>
<accession>A0A016SBN2</accession>